<dbReference type="EMBL" id="NSJZ01000010">
    <property type="protein sequence ID" value="PAU96787.1"/>
    <property type="molecule type" value="Genomic_DNA"/>
</dbReference>
<name>A0A2A2GIL1_9RHOB</name>
<dbReference type="AlphaFoldDB" id="A0A2A2GIL1"/>
<accession>A0A2A2GIL1</accession>
<evidence type="ECO:0000259" key="3">
    <source>
        <dbReference type="PROSITE" id="PS51178"/>
    </source>
</evidence>
<dbReference type="PROSITE" id="PS51178">
    <property type="entry name" value="PASTA"/>
    <property type="match status" value="1"/>
</dbReference>
<dbReference type="CDD" id="cd06577">
    <property type="entry name" value="PASTA_pknB"/>
    <property type="match status" value="1"/>
</dbReference>
<dbReference type="InterPro" id="IPR005543">
    <property type="entry name" value="PASTA_dom"/>
</dbReference>
<sequence length="387" mass="40424">MPSFQITEAPSRLEMGAPDASGVTPPAKATFLVRNMAPSAQVGRITVEPLEGARPEWFEIAGAPATSPGKIERDFVYGGNHAIDVTVRPPANAPAGNYGFRLRVAAEGDPDADFVQGPAVAFALTGVAAPPAPKKRVPWWIFAAAAAMVAVLVGVGAFMFMRPPATPVPEGLVGQRAEVAAATVVSTINRGVSFALTRDGEGEPLAVLSTDPRAGAGVDEDEIVELTALTPAGSCDSLICRFPDARFPPAAVTALAAEGFDVKYAPALSIADGQVLVDTAKLAEIKNAAPPVPMVRLPRLAGMTVSQVQQTLSDLGLGMELSSVTEGPEDGLVRRTVPEGPTELPAGSIVQVIYRSQPCTGIRCFVVRDLVVAPRFMDGVNMQRLQQ</sequence>
<feature type="domain" description="PASTA" evidence="3">
    <location>
        <begin position="289"/>
        <end position="356"/>
    </location>
</feature>
<keyword evidence="2" id="KW-1133">Transmembrane helix</keyword>
<keyword evidence="5" id="KW-1185">Reference proteome</keyword>
<evidence type="ECO:0000256" key="1">
    <source>
        <dbReference type="SAM" id="MobiDB-lite"/>
    </source>
</evidence>
<dbReference type="Pfam" id="PF03793">
    <property type="entry name" value="PASTA"/>
    <property type="match status" value="1"/>
</dbReference>
<organism evidence="4 5">
    <name type="scientific">Paracoccus salipaludis</name>
    <dbReference type="NCBI Taxonomy" id="2032623"/>
    <lineage>
        <taxon>Bacteria</taxon>
        <taxon>Pseudomonadati</taxon>
        <taxon>Pseudomonadota</taxon>
        <taxon>Alphaproteobacteria</taxon>
        <taxon>Rhodobacterales</taxon>
        <taxon>Paracoccaceae</taxon>
        <taxon>Paracoccus</taxon>
    </lineage>
</organism>
<evidence type="ECO:0000313" key="4">
    <source>
        <dbReference type="EMBL" id="PAU96787.1"/>
    </source>
</evidence>
<comment type="caution">
    <text evidence="4">The sequence shown here is derived from an EMBL/GenBank/DDBJ whole genome shotgun (WGS) entry which is preliminary data.</text>
</comment>
<feature type="transmembrane region" description="Helical" evidence="2">
    <location>
        <begin position="139"/>
        <end position="161"/>
    </location>
</feature>
<dbReference type="Gene3D" id="3.30.10.20">
    <property type="match status" value="1"/>
</dbReference>
<evidence type="ECO:0000256" key="2">
    <source>
        <dbReference type="SAM" id="Phobius"/>
    </source>
</evidence>
<dbReference type="Proteomes" id="UP000218023">
    <property type="component" value="Unassembled WGS sequence"/>
</dbReference>
<keyword evidence="2" id="KW-0472">Membrane</keyword>
<dbReference type="OrthoDB" id="7180976at2"/>
<dbReference type="RefSeq" id="WP_095640577.1">
    <property type="nucleotide sequence ID" value="NZ_NSJZ01000010.1"/>
</dbReference>
<protein>
    <recommendedName>
        <fullName evidence="3">PASTA domain-containing protein</fullName>
    </recommendedName>
</protein>
<feature type="region of interest" description="Disordered" evidence="1">
    <location>
        <begin position="1"/>
        <end position="21"/>
    </location>
</feature>
<evidence type="ECO:0000313" key="5">
    <source>
        <dbReference type="Proteomes" id="UP000218023"/>
    </source>
</evidence>
<keyword evidence="2" id="KW-0812">Transmembrane</keyword>
<reference evidence="4 5" key="1">
    <citation type="submission" date="2017-09" db="EMBL/GenBank/DDBJ databases">
        <title>Paracoccus alkalisoli sp. nov., isolated from saline alkaline soil.</title>
        <authorList>
            <person name="Dong X."/>
            <person name="Zhang G."/>
        </authorList>
    </citation>
    <scope>NUCLEOTIDE SEQUENCE [LARGE SCALE GENOMIC DNA]</scope>
    <source>
        <strain evidence="4 5">WN007</strain>
    </source>
</reference>
<gene>
    <name evidence="4" type="ORF">CK240_11955</name>
</gene>
<proteinExistence type="predicted"/>